<evidence type="ECO:0000256" key="3">
    <source>
        <dbReference type="ARBA" id="ARBA00022448"/>
    </source>
</evidence>
<dbReference type="PANTHER" id="PTHR10110:SF195">
    <property type="entry name" value="NA(+)_H(+) ANTIPORTER NHAS2"/>
    <property type="match status" value="1"/>
</dbReference>
<dbReference type="GO" id="GO:0051453">
    <property type="term" value="P:regulation of intracellular pH"/>
    <property type="evidence" value="ECO:0007669"/>
    <property type="project" value="TreeGrafter"/>
</dbReference>
<dbReference type="GO" id="GO:0015385">
    <property type="term" value="F:sodium:proton antiporter activity"/>
    <property type="evidence" value="ECO:0007669"/>
    <property type="project" value="InterPro"/>
</dbReference>
<evidence type="ECO:0000256" key="1">
    <source>
        <dbReference type="ARBA" id="ARBA00004651"/>
    </source>
</evidence>
<evidence type="ECO:0000313" key="15">
    <source>
        <dbReference type="Proteomes" id="UP000503320"/>
    </source>
</evidence>
<evidence type="ECO:0000256" key="8">
    <source>
        <dbReference type="ARBA" id="ARBA00023053"/>
    </source>
</evidence>
<keyword evidence="6 12" id="KW-0812">Transmembrane</keyword>
<feature type="transmembrane region" description="Helical" evidence="12">
    <location>
        <begin position="253"/>
        <end position="275"/>
    </location>
</feature>
<keyword evidence="15" id="KW-1185">Reference proteome</keyword>
<name>A0A6M3HVF1_9GAMM</name>
<evidence type="ECO:0000256" key="5">
    <source>
        <dbReference type="ARBA" id="ARBA00022475"/>
    </source>
</evidence>
<dbReference type="GO" id="GO:0015386">
    <property type="term" value="F:potassium:proton antiporter activity"/>
    <property type="evidence" value="ECO:0007669"/>
    <property type="project" value="TreeGrafter"/>
</dbReference>
<protein>
    <submittedName>
        <fullName evidence="14">Sodium:proton antiporter</fullName>
    </submittedName>
</protein>
<keyword evidence="8" id="KW-0915">Sodium</keyword>
<feature type="domain" description="Cation/H+ exchanger transmembrane" evidence="13">
    <location>
        <begin position="13"/>
        <end position="414"/>
    </location>
</feature>
<feature type="transmembrane region" description="Helical" evidence="12">
    <location>
        <begin position="34"/>
        <end position="57"/>
    </location>
</feature>
<evidence type="ECO:0000259" key="13">
    <source>
        <dbReference type="Pfam" id="PF00999"/>
    </source>
</evidence>
<evidence type="ECO:0000256" key="2">
    <source>
        <dbReference type="ARBA" id="ARBA00007367"/>
    </source>
</evidence>
<feature type="transmembrane region" description="Helical" evidence="12">
    <location>
        <begin position="296"/>
        <end position="314"/>
    </location>
</feature>
<comment type="subcellular location">
    <subcellularLocation>
        <location evidence="1">Cell membrane</location>
        <topology evidence="1">Multi-pass membrane protein</topology>
    </subcellularLocation>
</comment>
<organism evidence="14 15">
    <name type="scientific">Allofrancisella frigidaquae</name>
    <dbReference type="NCBI Taxonomy" id="1085644"/>
    <lineage>
        <taxon>Bacteria</taxon>
        <taxon>Pseudomonadati</taxon>
        <taxon>Pseudomonadota</taxon>
        <taxon>Gammaproteobacteria</taxon>
        <taxon>Thiotrichales</taxon>
        <taxon>Francisellaceae</taxon>
        <taxon>Allofrancisella</taxon>
    </lineage>
</organism>
<accession>A0A6M3HVF1</accession>
<dbReference type="InterPro" id="IPR018422">
    <property type="entry name" value="Cation/H_exchanger_CPA1"/>
</dbReference>
<feature type="transmembrane region" description="Helical" evidence="12">
    <location>
        <begin position="95"/>
        <end position="117"/>
    </location>
</feature>
<dbReference type="Proteomes" id="UP000503320">
    <property type="component" value="Chromosome"/>
</dbReference>
<feature type="transmembrane region" description="Helical" evidence="12">
    <location>
        <begin position="211"/>
        <end position="233"/>
    </location>
</feature>
<dbReference type="Pfam" id="PF00999">
    <property type="entry name" value="Na_H_Exchanger"/>
    <property type="match status" value="1"/>
</dbReference>
<feature type="transmembrane region" description="Helical" evidence="12">
    <location>
        <begin position="389"/>
        <end position="413"/>
    </location>
</feature>
<evidence type="ECO:0000256" key="4">
    <source>
        <dbReference type="ARBA" id="ARBA00022449"/>
    </source>
</evidence>
<dbReference type="InterPro" id="IPR006153">
    <property type="entry name" value="Cation/H_exchanger_TM"/>
</dbReference>
<evidence type="ECO:0000256" key="12">
    <source>
        <dbReference type="SAM" id="Phobius"/>
    </source>
</evidence>
<evidence type="ECO:0000256" key="6">
    <source>
        <dbReference type="ARBA" id="ARBA00022692"/>
    </source>
</evidence>
<feature type="transmembrane region" description="Helical" evidence="12">
    <location>
        <begin position="172"/>
        <end position="190"/>
    </location>
</feature>
<comment type="similarity">
    <text evidence="2">Belongs to the monovalent cation:proton antiporter 1 (CPA1) transporter (TC 2.A.36) family.</text>
</comment>
<dbReference type="RefSeq" id="WP_035721076.1">
    <property type="nucleotide sequence ID" value="NZ_CP038017.1"/>
</dbReference>
<evidence type="ECO:0000256" key="7">
    <source>
        <dbReference type="ARBA" id="ARBA00022989"/>
    </source>
</evidence>
<keyword evidence="9" id="KW-0406">Ion transport</keyword>
<keyword evidence="3" id="KW-0813">Transport</keyword>
<dbReference type="KEGG" id="afri:E3E15_01290"/>
<evidence type="ECO:0000256" key="11">
    <source>
        <dbReference type="ARBA" id="ARBA00023201"/>
    </source>
</evidence>
<evidence type="ECO:0000256" key="10">
    <source>
        <dbReference type="ARBA" id="ARBA00023136"/>
    </source>
</evidence>
<dbReference type="EMBL" id="CP038017">
    <property type="protein sequence ID" value="QIV94061.1"/>
    <property type="molecule type" value="Genomic_DNA"/>
</dbReference>
<keyword evidence="4" id="KW-0050">Antiport</keyword>
<keyword evidence="5" id="KW-1003">Cell membrane</keyword>
<reference evidence="14 15" key="1">
    <citation type="submission" date="2019-03" db="EMBL/GenBank/DDBJ databases">
        <title>Complete Genome Sequence of Allofrancisella frigidaquae Strain SYSU 10HL1970 Isolated from Water-Cooling Systems in China.</title>
        <authorList>
            <person name="Ohrman C."/>
            <person name="Uneklint I."/>
            <person name="Sjodin A."/>
        </authorList>
    </citation>
    <scope>NUCLEOTIDE SEQUENCE [LARGE SCALE GENOMIC DNA]</scope>
    <source>
        <strain evidence="14 15">SYSU 10HL1970</strain>
    </source>
</reference>
<sequence length="435" mass="47321">MNEYFLFSLLTVVAAMMSYINTKFLKLPKAIGLTILSITFSAICASFLSTTNFLVVALSSFDFQTTVLDGMLSFLLFANALHFNMIELKKELKAIFGLASVGLLLSAFTTAVLIYGFCKLVGFELSFGYCLVFGALISPTDPIAVISTLAGNKTIPNYIKTRVVGESLFNDATGIVLFVILSNVVFFGSGGEFGQYIDNNVDYLWLITKQISIEAGGGIILGYIFARIALVFLKTNKDAETSIFVTLAVASMGYLIAHSLHVSGPIAMVIAGLFIGNNLSDNKKSCPDQVKKVDNFWMIIDNMLNSFLFILIGLELTSITFNRVALWIGVVGIFIVTFARFISISIPITVIDKKLTRASTKDNILVAWSGVRGGISLALALSLPDEGHLIVSVTYIVVILSILAQGSTLKIVLNMIYPPKTIKRAANDEIEIRKA</sequence>
<feature type="transmembrane region" description="Helical" evidence="12">
    <location>
        <begin position="326"/>
        <end position="351"/>
    </location>
</feature>
<evidence type="ECO:0000256" key="9">
    <source>
        <dbReference type="ARBA" id="ARBA00023065"/>
    </source>
</evidence>
<dbReference type="Gene3D" id="6.10.140.1330">
    <property type="match status" value="1"/>
</dbReference>
<keyword evidence="7 12" id="KW-1133">Transmembrane helix</keyword>
<dbReference type="GO" id="GO:0098719">
    <property type="term" value="P:sodium ion import across plasma membrane"/>
    <property type="evidence" value="ECO:0007669"/>
    <property type="project" value="TreeGrafter"/>
</dbReference>
<feature type="transmembrane region" description="Helical" evidence="12">
    <location>
        <begin position="63"/>
        <end position="83"/>
    </location>
</feature>
<feature type="transmembrane region" description="Helical" evidence="12">
    <location>
        <begin position="6"/>
        <end position="22"/>
    </location>
</feature>
<keyword evidence="10 12" id="KW-0472">Membrane</keyword>
<proteinExistence type="inferred from homology"/>
<dbReference type="GO" id="GO:0005886">
    <property type="term" value="C:plasma membrane"/>
    <property type="evidence" value="ECO:0007669"/>
    <property type="project" value="UniProtKB-SubCell"/>
</dbReference>
<keyword evidence="11" id="KW-0739">Sodium transport</keyword>
<evidence type="ECO:0000313" key="14">
    <source>
        <dbReference type="EMBL" id="QIV94061.1"/>
    </source>
</evidence>
<dbReference type="AlphaFoldDB" id="A0A6M3HVF1"/>
<gene>
    <name evidence="14" type="ORF">E3E15_01290</name>
</gene>
<dbReference type="PANTHER" id="PTHR10110">
    <property type="entry name" value="SODIUM/HYDROGEN EXCHANGER"/>
    <property type="match status" value="1"/>
</dbReference>